<evidence type="ECO:0000256" key="18">
    <source>
        <dbReference type="ARBA" id="ARBA00047848"/>
    </source>
</evidence>
<feature type="coiled-coil region" evidence="21">
    <location>
        <begin position="1"/>
        <end position="28"/>
    </location>
</feature>
<evidence type="ECO:0000256" key="19">
    <source>
        <dbReference type="PIRSR" id="PIRSR001500-1"/>
    </source>
</evidence>
<dbReference type="UniPathway" id="UPA00121">
    <property type="reaction ID" value="UER00345"/>
</dbReference>
<dbReference type="PROSITE" id="PS51671">
    <property type="entry name" value="ACT"/>
    <property type="match status" value="1"/>
</dbReference>
<dbReference type="PANTHER" id="PTHR21022">
    <property type="entry name" value="PREPHENATE DEHYDRATASE P PROTEIN"/>
    <property type="match status" value="1"/>
</dbReference>
<dbReference type="EMBL" id="WMZR01000015">
    <property type="protein sequence ID" value="MTS52185.1"/>
    <property type="molecule type" value="Genomic_DNA"/>
</dbReference>
<name>A0A0D8J077_9FIRM</name>
<gene>
    <name evidence="26" type="ORF">ASJ35_13220</name>
    <name evidence="27" type="ORF">FYJ76_06685</name>
    <name evidence="29" type="ORF">GMD52_11595</name>
    <name evidence="28" type="ORF">GMD59_02565</name>
    <name evidence="25" type="ORF">TQ39_08345</name>
</gene>
<evidence type="ECO:0000256" key="1">
    <source>
        <dbReference type="ARBA" id="ARBA00000824"/>
    </source>
</evidence>
<dbReference type="PIRSF" id="PIRSF001500">
    <property type="entry name" value="Chor_mut_pdt_Ppr"/>
    <property type="match status" value="1"/>
</dbReference>
<evidence type="ECO:0000256" key="12">
    <source>
        <dbReference type="ARBA" id="ARBA00023222"/>
    </source>
</evidence>
<dbReference type="Proteomes" id="UP000053433">
    <property type="component" value="Unassembled WGS sequence"/>
</dbReference>
<dbReference type="AlphaFoldDB" id="A0A0D8J077"/>
<keyword evidence="11" id="KW-0057">Aromatic amino acid biosynthesis</keyword>
<comment type="function">
    <text evidence="2">Catalyzes the Claisen rearrangement of chorismate to prephenate and the decarboxylation/dehydration of prephenate to phenylpyruvate.</text>
</comment>
<dbReference type="SMART" id="SM00830">
    <property type="entry name" value="CM_2"/>
    <property type="match status" value="1"/>
</dbReference>
<evidence type="ECO:0000256" key="9">
    <source>
        <dbReference type="ARBA" id="ARBA00022490"/>
    </source>
</evidence>
<comment type="pathway">
    <text evidence="4">Amino-acid biosynthesis; L-phenylalanine biosynthesis; phenylpyruvate from prephenate: step 1/1.</text>
</comment>
<evidence type="ECO:0000256" key="21">
    <source>
        <dbReference type="SAM" id="Coils"/>
    </source>
</evidence>
<evidence type="ECO:0000256" key="20">
    <source>
        <dbReference type="PIRSR" id="PIRSR001500-2"/>
    </source>
</evidence>
<feature type="binding site" evidence="19">
    <location>
        <position position="53"/>
    </location>
    <ligand>
        <name>substrate</name>
    </ligand>
</feature>
<dbReference type="InterPro" id="IPR045865">
    <property type="entry name" value="ACT-like_dom_sf"/>
</dbReference>
<dbReference type="PATRIC" id="fig|1550024.3.peg.1894"/>
<evidence type="ECO:0000256" key="13">
    <source>
        <dbReference type="ARBA" id="ARBA00023235"/>
    </source>
</evidence>
<keyword evidence="10" id="KW-0028">Amino-acid biosynthesis</keyword>
<dbReference type="InterPro" id="IPR002701">
    <property type="entry name" value="CM_II_prokaryot"/>
</dbReference>
<evidence type="ECO:0000256" key="16">
    <source>
        <dbReference type="ARBA" id="ARBA00031175"/>
    </source>
</evidence>
<feature type="domain" description="ACT" evidence="24">
    <location>
        <begin position="282"/>
        <end position="357"/>
    </location>
</feature>
<evidence type="ECO:0000313" key="27">
    <source>
        <dbReference type="EMBL" id="MST91628.1"/>
    </source>
</evidence>
<feature type="binding site" evidence="19">
    <location>
        <position position="88"/>
    </location>
    <ligand>
        <name>substrate</name>
    </ligand>
</feature>
<dbReference type="SUPFAM" id="SSF48600">
    <property type="entry name" value="Chorismate mutase II"/>
    <property type="match status" value="1"/>
</dbReference>
<dbReference type="Gene3D" id="3.30.70.260">
    <property type="match status" value="1"/>
</dbReference>
<dbReference type="InterPro" id="IPR002912">
    <property type="entry name" value="ACT_dom"/>
</dbReference>
<dbReference type="InterPro" id="IPR036979">
    <property type="entry name" value="CM_dom_sf"/>
</dbReference>
<evidence type="ECO:0000313" key="28">
    <source>
        <dbReference type="EMBL" id="MTS26167.1"/>
    </source>
</evidence>
<evidence type="ECO:0000256" key="3">
    <source>
        <dbReference type="ARBA" id="ARBA00004496"/>
    </source>
</evidence>
<dbReference type="UniPathway" id="UPA00120">
    <property type="reaction ID" value="UER00203"/>
</dbReference>
<evidence type="ECO:0000256" key="11">
    <source>
        <dbReference type="ARBA" id="ARBA00023141"/>
    </source>
</evidence>
<keyword evidence="12" id="KW-0584">Phenylalanine biosynthesis</keyword>
<comment type="pathway">
    <text evidence="5">Metabolic intermediate biosynthesis; prephenate biosynthesis; prephenate from chorismate: step 1/1.</text>
</comment>
<dbReference type="CDD" id="cd04905">
    <property type="entry name" value="ACT_CM-PDT"/>
    <property type="match status" value="1"/>
</dbReference>
<dbReference type="PROSITE" id="PS51171">
    <property type="entry name" value="PREPHENATE_DEHYDR_3"/>
    <property type="match status" value="1"/>
</dbReference>
<keyword evidence="30" id="KW-1185">Reference proteome</keyword>
<evidence type="ECO:0000256" key="7">
    <source>
        <dbReference type="ARBA" id="ARBA00014401"/>
    </source>
</evidence>
<evidence type="ECO:0000313" key="26">
    <source>
        <dbReference type="EMBL" id="KUE75594.1"/>
    </source>
</evidence>
<reference evidence="26 31" key="2">
    <citation type="submission" date="2015-10" db="EMBL/GenBank/DDBJ databases">
        <title>A novel member of the family Ruminococcaceae isolated from human faeces.</title>
        <authorList>
            <person name="Shkoporov A.N."/>
            <person name="Chaplin A.V."/>
            <person name="Motuzova O.V."/>
            <person name="Kafarskaia L.I."/>
            <person name="Efimov B.A."/>
        </authorList>
    </citation>
    <scope>NUCLEOTIDE SEQUENCE [LARGE SCALE GENOMIC DNA]</scope>
    <source>
        <strain evidence="26 31">668</strain>
    </source>
</reference>
<dbReference type="GO" id="GO:0005737">
    <property type="term" value="C:cytoplasm"/>
    <property type="evidence" value="ECO:0007669"/>
    <property type="project" value="UniProtKB-SubCell"/>
</dbReference>
<keyword evidence="9" id="KW-0963">Cytoplasm</keyword>
<evidence type="ECO:0000313" key="31">
    <source>
        <dbReference type="Proteomes" id="UP000053433"/>
    </source>
</evidence>
<evidence type="ECO:0000256" key="15">
    <source>
        <dbReference type="ARBA" id="ARBA00023268"/>
    </source>
</evidence>
<dbReference type="InterPro" id="IPR036263">
    <property type="entry name" value="Chorismate_II_sf"/>
</dbReference>
<dbReference type="EMBL" id="WMZU01000002">
    <property type="protein sequence ID" value="MTS26167.1"/>
    <property type="molecule type" value="Genomic_DNA"/>
</dbReference>
<dbReference type="CDD" id="cd13631">
    <property type="entry name" value="PBP2_Ct-PDT_like"/>
    <property type="match status" value="1"/>
</dbReference>
<dbReference type="Proteomes" id="UP000032483">
    <property type="component" value="Unassembled WGS sequence"/>
</dbReference>
<evidence type="ECO:0000256" key="8">
    <source>
        <dbReference type="ARBA" id="ARBA00021872"/>
    </source>
</evidence>
<dbReference type="GO" id="GO:0009094">
    <property type="term" value="P:L-phenylalanine biosynthetic process"/>
    <property type="evidence" value="ECO:0007669"/>
    <property type="project" value="UniProtKB-UniPathway"/>
</dbReference>
<keyword evidence="14" id="KW-0456">Lyase</keyword>
<dbReference type="EMBL" id="JXXK01000009">
    <property type="protein sequence ID" value="KJF40164.1"/>
    <property type="molecule type" value="Genomic_DNA"/>
</dbReference>
<feature type="domain" description="Prephenate dehydratase" evidence="23">
    <location>
        <begin position="96"/>
        <end position="272"/>
    </location>
</feature>
<feature type="domain" description="Chorismate mutase" evidence="22">
    <location>
        <begin position="2"/>
        <end position="88"/>
    </location>
</feature>
<dbReference type="EMBL" id="LMUA01000019">
    <property type="protein sequence ID" value="KUE75594.1"/>
    <property type="molecule type" value="Genomic_DNA"/>
</dbReference>
<feature type="site" description="Essential for prephenate dehydratase activity" evidence="20">
    <location>
        <position position="265"/>
    </location>
</feature>
<comment type="catalytic activity">
    <reaction evidence="18">
        <text>prephenate + H(+) = 3-phenylpyruvate + CO2 + H2O</text>
        <dbReference type="Rhea" id="RHEA:21648"/>
        <dbReference type="ChEBI" id="CHEBI:15377"/>
        <dbReference type="ChEBI" id="CHEBI:15378"/>
        <dbReference type="ChEBI" id="CHEBI:16526"/>
        <dbReference type="ChEBI" id="CHEBI:18005"/>
        <dbReference type="ChEBI" id="CHEBI:29934"/>
        <dbReference type="EC" id="4.2.1.51"/>
    </reaction>
</comment>
<dbReference type="SUPFAM" id="SSF53850">
    <property type="entry name" value="Periplasmic binding protein-like II"/>
    <property type="match status" value="1"/>
</dbReference>
<dbReference type="GO" id="GO:0004664">
    <property type="term" value="F:prephenate dehydratase activity"/>
    <property type="evidence" value="ECO:0007669"/>
    <property type="project" value="UniProtKB-EC"/>
</dbReference>
<dbReference type="InterPro" id="IPR001086">
    <property type="entry name" value="Preph_deHydtase"/>
</dbReference>
<evidence type="ECO:0000313" key="34">
    <source>
        <dbReference type="Proteomes" id="UP000472755"/>
    </source>
</evidence>
<evidence type="ECO:0000259" key="23">
    <source>
        <dbReference type="PROSITE" id="PS51171"/>
    </source>
</evidence>
<keyword evidence="21" id="KW-0175">Coiled coil</keyword>
<dbReference type="SUPFAM" id="SSF55021">
    <property type="entry name" value="ACT-like"/>
    <property type="match status" value="1"/>
</dbReference>
<dbReference type="Pfam" id="PF00800">
    <property type="entry name" value="PDT"/>
    <property type="match status" value="1"/>
</dbReference>
<dbReference type="GeneID" id="42856603"/>
<evidence type="ECO:0000256" key="17">
    <source>
        <dbReference type="ARBA" id="ARBA00031520"/>
    </source>
</evidence>
<reference evidence="25" key="1">
    <citation type="submission" date="2015-02" db="EMBL/GenBank/DDBJ databases">
        <title>A novel member of the family Ruminococcaceae isolated from human feces.</title>
        <authorList>
            <person name="Shkoporov A.N."/>
            <person name="Chaplin A.V."/>
            <person name="Motuzova O.V."/>
            <person name="Kafarskaia L.I."/>
            <person name="Khokhlova E.V."/>
            <person name="Efimov B.A."/>
        </authorList>
    </citation>
    <scope>NUCLEOTIDE SEQUENCE [LARGE SCALE GENOMIC DNA]</scope>
    <source>
        <strain evidence="25">585-1</strain>
    </source>
</reference>
<protein>
    <recommendedName>
        <fullName evidence="7">Bifunctional chorismate mutase/prephenate dehydratase</fullName>
        <ecNumber evidence="6">4.2.1.51</ecNumber>
    </recommendedName>
    <alternativeName>
        <fullName evidence="17">Chorismate mutase-prephenate dehydratase</fullName>
    </alternativeName>
    <alternativeName>
        <fullName evidence="8">Prephenate dehydratase</fullName>
    </alternativeName>
    <alternativeName>
        <fullName evidence="16">p-protein</fullName>
    </alternativeName>
</protein>
<evidence type="ECO:0000256" key="6">
    <source>
        <dbReference type="ARBA" id="ARBA00013147"/>
    </source>
</evidence>
<evidence type="ECO:0000313" key="29">
    <source>
        <dbReference type="EMBL" id="MTS52185.1"/>
    </source>
</evidence>
<dbReference type="Pfam" id="PF01817">
    <property type="entry name" value="CM_2"/>
    <property type="match status" value="1"/>
</dbReference>
<dbReference type="PROSITE" id="PS51168">
    <property type="entry name" value="CHORISMATE_MUT_2"/>
    <property type="match status" value="1"/>
</dbReference>
<feature type="binding site" evidence="19">
    <location>
        <position position="49"/>
    </location>
    <ligand>
        <name>substrate</name>
    </ligand>
</feature>
<comment type="subcellular location">
    <subcellularLocation>
        <location evidence="3">Cytoplasm</location>
    </subcellularLocation>
</comment>
<reference evidence="27 32" key="4">
    <citation type="submission" date="2019-08" db="EMBL/GenBank/DDBJ databases">
        <title>In-depth cultivation of the pig gut microbiome towards novel bacterial diversity and tailored functional studies.</title>
        <authorList>
            <person name="Wylensek D."/>
            <person name="Hitch T.C.A."/>
            <person name="Clavel T."/>
        </authorList>
    </citation>
    <scope>NUCLEOTIDE SEQUENCE [LARGE SCALE GENOMIC DNA]</scope>
    <source>
        <strain evidence="27 32">WCA3-601-WT-6J</strain>
    </source>
</reference>
<dbReference type="GO" id="GO:0004106">
    <property type="term" value="F:chorismate mutase activity"/>
    <property type="evidence" value="ECO:0007669"/>
    <property type="project" value="UniProtKB-EC"/>
</dbReference>
<dbReference type="PANTHER" id="PTHR21022:SF19">
    <property type="entry name" value="PREPHENATE DEHYDRATASE-RELATED"/>
    <property type="match status" value="1"/>
</dbReference>
<evidence type="ECO:0000256" key="10">
    <source>
        <dbReference type="ARBA" id="ARBA00022605"/>
    </source>
</evidence>
<dbReference type="GO" id="GO:0046417">
    <property type="term" value="P:chorismate metabolic process"/>
    <property type="evidence" value="ECO:0007669"/>
    <property type="project" value="InterPro"/>
</dbReference>
<evidence type="ECO:0000259" key="24">
    <source>
        <dbReference type="PROSITE" id="PS51671"/>
    </source>
</evidence>
<feature type="binding site" evidence="19">
    <location>
        <position position="40"/>
    </location>
    <ligand>
        <name>substrate</name>
    </ligand>
</feature>
<dbReference type="Gene3D" id="3.40.190.10">
    <property type="entry name" value="Periplasmic binding protein-like II"/>
    <property type="match status" value="2"/>
</dbReference>
<sequence>MEQQENELEQARREIDAVDAEMAALFCRRMDAVRRVAAYKQARGLPVLDASREEAVVAKNCARLPDEAYAEYYEDFIRHTMGLSRAFQRAVLGMGTVAYQGVEGAFSHIALTRLFQHVRAQAYPTWAEVFDAVAGGDAAYGVLPFENSHAGDVSEVLDLCYAHRDICVCDVYDLPVSQNLLGVPGAHLSDVKKAVSHPQALQQSAKFIRSLGLETQAFQNTAAAAKSVAEAGDKSVAAIASLETAALYGLSVLAENINTSETNTTRFIVIGRRMNAAGNRFSLLFTVDHRAGRLARVMQLIGAMGFNLECIKSRPMPNVPWEYYFYVEVVGDLSAEKSKELLDTLSGVCRTVRVLGVYDRQAAR</sequence>
<dbReference type="EC" id="4.2.1.51" evidence="6"/>
<dbReference type="Proteomes" id="UP000472755">
    <property type="component" value="Unassembled WGS sequence"/>
</dbReference>
<dbReference type="Gene3D" id="1.20.59.10">
    <property type="entry name" value="Chorismate mutase"/>
    <property type="match status" value="1"/>
</dbReference>
<evidence type="ECO:0000259" key="22">
    <source>
        <dbReference type="PROSITE" id="PS51168"/>
    </source>
</evidence>
<evidence type="ECO:0000313" key="30">
    <source>
        <dbReference type="Proteomes" id="UP000032483"/>
    </source>
</evidence>
<comment type="caution">
    <text evidence="25">The sequence shown here is derived from an EMBL/GenBank/DDBJ whole genome shotgun (WGS) entry which is preliminary data.</text>
</comment>
<evidence type="ECO:0000313" key="25">
    <source>
        <dbReference type="EMBL" id="KJF40164.1"/>
    </source>
</evidence>
<dbReference type="Proteomes" id="UP000431913">
    <property type="component" value="Unassembled WGS sequence"/>
</dbReference>
<comment type="catalytic activity">
    <reaction evidence="1">
        <text>chorismate = prephenate</text>
        <dbReference type="Rhea" id="RHEA:13897"/>
        <dbReference type="ChEBI" id="CHEBI:29748"/>
        <dbReference type="ChEBI" id="CHEBI:29934"/>
        <dbReference type="EC" id="5.4.99.5"/>
    </reaction>
</comment>
<dbReference type="InterPro" id="IPR008242">
    <property type="entry name" value="Chor_mutase/pphenate_deHydtase"/>
</dbReference>
<accession>A0A0W7TP17</accession>
<evidence type="ECO:0000256" key="2">
    <source>
        <dbReference type="ARBA" id="ARBA00002364"/>
    </source>
</evidence>
<dbReference type="RefSeq" id="WP_009324075.1">
    <property type="nucleotide sequence ID" value="NZ_CAQJQL010000002.1"/>
</dbReference>
<proteinExistence type="predicted"/>
<dbReference type="Proteomes" id="UP000449193">
    <property type="component" value="Unassembled WGS sequence"/>
</dbReference>
<feature type="binding site" evidence="19">
    <location>
        <position position="29"/>
    </location>
    <ligand>
        <name>substrate</name>
    </ligand>
</feature>
<feature type="binding site" evidence="19">
    <location>
        <position position="12"/>
    </location>
    <ligand>
        <name>substrate</name>
    </ligand>
</feature>
<keyword evidence="13" id="KW-0413">Isomerase</keyword>
<reference evidence="33 34" key="3">
    <citation type="journal article" date="2019" name="Nat. Med.">
        <title>A library of human gut bacterial isolates paired with longitudinal multiomics data enables mechanistic microbiome research.</title>
        <authorList>
            <person name="Poyet M."/>
            <person name="Groussin M."/>
            <person name="Gibbons S.M."/>
            <person name="Avila-Pacheco J."/>
            <person name="Jiang X."/>
            <person name="Kearney S.M."/>
            <person name="Perrotta A.R."/>
            <person name="Berdy B."/>
            <person name="Zhao S."/>
            <person name="Lieberman T.D."/>
            <person name="Swanson P.K."/>
            <person name="Smith M."/>
            <person name="Roesemann S."/>
            <person name="Alexander J.E."/>
            <person name="Rich S.A."/>
            <person name="Livny J."/>
            <person name="Vlamakis H."/>
            <person name="Clish C."/>
            <person name="Bullock K."/>
            <person name="Deik A."/>
            <person name="Scott J."/>
            <person name="Pierce K.A."/>
            <person name="Xavier R.J."/>
            <person name="Alm E.J."/>
        </authorList>
    </citation>
    <scope>NUCLEOTIDE SEQUENCE [LARGE SCALE GENOMIC DNA]</scope>
    <source>
        <strain evidence="28 34">BIOML-A4</strain>
        <strain evidence="29 33">BIOML-A7</strain>
    </source>
</reference>
<evidence type="ECO:0000256" key="5">
    <source>
        <dbReference type="ARBA" id="ARBA00004817"/>
    </source>
</evidence>
<evidence type="ECO:0000256" key="4">
    <source>
        <dbReference type="ARBA" id="ARBA00004741"/>
    </source>
</evidence>
<accession>A0A0D8J077</accession>
<dbReference type="EMBL" id="VUNJ01000005">
    <property type="protein sequence ID" value="MST91628.1"/>
    <property type="molecule type" value="Genomic_DNA"/>
</dbReference>
<keyword evidence="15" id="KW-0511">Multifunctional enzyme</keyword>
<feature type="binding site" evidence="19">
    <location>
        <position position="84"/>
    </location>
    <ligand>
        <name>substrate</name>
    </ligand>
</feature>
<evidence type="ECO:0000313" key="32">
    <source>
        <dbReference type="Proteomes" id="UP000431913"/>
    </source>
</evidence>
<organism evidence="25 30">
    <name type="scientific">Ruthenibacterium lactatiformans</name>
    <dbReference type="NCBI Taxonomy" id="1550024"/>
    <lineage>
        <taxon>Bacteria</taxon>
        <taxon>Bacillati</taxon>
        <taxon>Bacillota</taxon>
        <taxon>Clostridia</taxon>
        <taxon>Eubacteriales</taxon>
        <taxon>Oscillospiraceae</taxon>
        <taxon>Ruthenibacterium</taxon>
    </lineage>
</organism>
<evidence type="ECO:0000256" key="14">
    <source>
        <dbReference type="ARBA" id="ARBA00023239"/>
    </source>
</evidence>
<evidence type="ECO:0000313" key="33">
    <source>
        <dbReference type="Proteomes" id="UP000449193"/>
    </source>
</evidence>